<evidence type="ECO:0000313" key="3">
    <source>
        <dbReference type="Proteomes" id="UP000007319"/>
    </source>
</evidence>
<sequence>MADPPPCPPRNHDAPHPPHKCNF</sequence>
<proteinExistence type="predicted"/>
<accession>A0A9P1JT22</accession>
<feature type="region of interest" description="Disordered" evidence="1">
    <location>
        <begin position="1"/>
        <end position="23"/>
    </location>
</feature>
<evidence type="ECO:0000256" key="1">
    <source>
        <dbReference type="SAM" id="MobiDB-lite"/>
    </source>
</evidence>
<reference evidence="2 3" key="1">
    <citation type="journal article" date="2011" name="PLoS Genet.">
        <title>Azospirillum genomes reveal transition of bacteria from aquatic to terrestrial environments.</title>
        <authorList>
            <person name="Wisniewski-Dye F."/>
            <person name="Borziak K."/>
            <person name="Khalsa-Moyers G."/>
            <person name="Alexandre G."/>
            <person name="Sukharnikov L.O."/>
            <person name="Wuichet K."/>
            <person name="Hurst G.B."/>
            <person name="McDonald W.H."/>
            <person name="Robertson J.S."/>
            <person name="Barbe V."/>
            <person name="Calteau A."/>
            <person name="Rouy Z."/>
            <person name="Mangenot S."/>
            <person name="Prigent-Combaret C."/>
            <person name="Normand P."/>
            <person name="Boyer M."/>
            <person name="Siguier P."/>
            <person name="Dessaux Y."/>
            <person name="Elmerich C."/>
            <person name="Condemine G."/>
            <person name="Krishnen G."/>
            <person name="Kennedy I."/>
            <person name="Paterson A.H."/>
            <person name="Gonzalez V."/>
            <person name="Mavingui P."/>
            <person name="Zhulin I.B."/>
        </authorList>
    </citation>
    <scope>NUCLEOTIDE SEQUENCE [LARGE SCALE GENOMIC DNA]</scope>
    <source>
        <strain evidence="2 3">Sp245</strain>
    </source>
</reference>
<dbReference type="AlphaFoldDB" id="A0A9P1JT22"/>
<name>A0A9P1JT22_9PROT</name>
<gene>
    <name evidence="2" type="ORF">AZOBR_180205</name>
</gene>
<evidence type="ECO:0000313" key="2">
    <source>
        <dbReference type="EMBL" id="CCC99135.1"/>
    </source>
</evidence>
<organism evidence="2 3">
    <name type="scientific">Azospirillum baldaniorum</name>
    <dbReference type="NCBI Taxonomy" id="1064539"/>
    <lineage>
        <taxon>Bacteria</taxon>
        <taxon>Pseudomonadati</taxon>
        <taxon>Pseudomonadota</taxon>
        <taxon>Alphaproteobacteria</taxon>
        <taxon>Rhodospirillales</taxon>
        <taxon>Azospirillaceae</taxon>
        <taxon>Azospirillum</taxon>
    </lineage>
</organism>
<dbReference type="KEGG" id="abs:AZOBR_180205"/>
<dbReference type="Proteomes" id="UP000007319">
    <property type="component" value="Chromosome"/>
</dbReference>
<keyword evidence="3" id="KW-1185">Reference proteome</keyword>
<dbReference type="EMBL" id="HE577327">
    <property type="protein sequence ID" value="CCC99135.1"/>
    <property type="molecule type" value="Genomic_DNA"/>
</dbReference>
<protein>
    <submittedName>
        <fullName evidence="2">Uncharacterized protein</fullName>
    </submittedName>
</protein>